<dbReference type="GO" id="GO:0003887">
    <property type="term" value="F:DNA-directed DNA polymerase activity"/>
    <property type="evidence" value="ECO:0007669"/>
    <property type="project" value="UniProtKB-UniRule"/>
</dbReference>
<dbReference type="InterPro" id="IPR043502">
    <property type="entry name" value="DNA/RNA_pol_sf"/>
</dbReference>
<dbReference type="AlphaFoldDB" id="A0A921AUY5"/>
<evidence type="ECO:0000256" key="4">
    <source>
        <dbReference type="ARBA" id="ARBA00022679"/>
    </source>
</evidence>
<dbReference type="Gene3D" id="3.40.50.1010">
    <property type="entry name" value="5'-nuclease"/>
    <property type="match status" value="1"/>
</dbReference>
<dbReference type="GO" id="GO:0006261">
    <property type="term" value="P:DNA-templated DNA replication"/>
    <property type="evidence" value="ECO:0007669"/>
    <property type="project" value="UniProtKB-UniRule"/>
</dbReference>
<dbReference type="InterPro" id="IPR008918">
    <property type="entry name" value="HhH2"/>
</dbReference>
<evidence type="ECO:0000256" key="11">
    <source>
        <dbReference type="ARBA" id="ARBA00049244"/>
    </source>
</evidence>
<dbReference type="SUPFAM" id="SSF53098">
    <property type="entry name" value="Ribonuclease H-like"/>
    <property type="match status" value="1"/>
</dbReference>
<comment type="catalytic activity">
    <reaction evidence="11 13">
        <text>DNA(n) + a 2'-deoxyribonucleoside 5'-triphosphate = DNA(n+1) + diphosphate</text>
        <dbReference type="Rhea" id="RHEA:22508"/>
        <dbReference type="Rhea" id="RHEA-COMP:17339"/>
        <dbReference type="Rhea" id="RHEA-COMP:17340"/>
        <dbReference type="ChEBI" id="CHEBI:33019"/>
        <dbReference type="ChEBI" id="CHEBI:61560"/>
        <dbReference type="ChEBI" id="CHEBI:173112"/>
        <dbReference type="EC" id="2.7.7.7"/>
    </reaction>
</comment>
<dbReference type="Pfam" id="PF00476">
    <property type="entry name" value="DNA_pol_A"/>
    <property type="match status" value="1"/>
</dbReference>
<dbReference type="PRINTS" id="PR00868">
    <property type="entry name" value="DNAPOLI"/>
</dbReference>
<evidence type="ECO:0000313" key="18">
    <source>
        <dbReference type="Proteomes" id="UP000698963"/>
    </source>
</evidence>
<evidence type="ECO:0000313" key="17">
    <source>
        <dbReference type="EMBL" id="HJD96825.1"/>
    </source>
</evidence>
<evidence type="ECO:0000256" key="5">
    <source>
        <dbReference type="ARBA" id="ARBA00022695"/>
    </source>
</evidence>
<dbReference type="FunFam" id="1.20.1060.10:FF:000001">
    <property type="entry name" value="DNA polymerase I"/>
    <property type="match status" value="1"/>
</dbReference>
<dbReference type="InterPro" id="IPR036279">
    <property type="entry name" value="5-3_exonuclease_C_sf"/>
</dbReference>
<dbReference type="Gene3D" id="1.10.150.20">
    <property type="entry name" value="5' to 3' exonuclease, C-terminal subdomain"/>
    <property type="match status" value="2"/>
</dbReference>
<keyword evidence="4 13" id="KW-0808">Transferase</keyword>
<dbReference type="InterPro" id="IPR001098">
    <property type="entry name" value="DNA-dir_DNA_pol_A_palm_dom"/>
</dbReference>
<dbReference type="PROSITE" id="PS00447">
    <property type="entry name" value="DNA_POLYMERASE_A"/>
    <property type="match status" value="1"/>
</dbReference>
<dbReference type="CDD" id="cd09859">
    <property type="entry name" value="PIN_53EXO"/>
    <property type="match status" value="1"/>
</dbReference>
<dbReference type="InterPro" id="IPR018320">
    <property type="entry name" value="DNA_polymerase_1"/>
</dbReference>
<evidence type="ECO:0000256" key="8">
    <source>
        <dbReference type="ARBA" id="ARBA00022932"/>
    </source>
</evidence>
<keyword evidence="13" id="KW-0540">Nuclease</keyword>
<evidence type="ECO:0000256" key="10">
    <source>
        <dbReference type="ARBA" id="ARBA00023204"/>
    </source>
</evidence>
<sequence>MSLKERLGLTGDPLYVMDGNAFLFRGYFANAGMSRSDGFPTGALHIVGRVLLKLLREERPRHFAFIMDGHGRHFRHEIFPAYKANRPTPPEGLIAQIEPLQNMVRALGMKVLVSEGCEADDCIASLAATYAKERPVVIIGMDKDLRQCLAPGVIMWDPASREEKIVTLESFREETGLEPFQWPDVQALIGDTSDNVPGVKGIGEKTAEKLFRYFKNLEEVRDRMAEVPPSVRKKLEGNEEAMFLYRELTRLHTDCCPHALEELSVLPLNRQEARTFLREFEMNFLLRELDSLVRQGIVAASGEEGETSAPGNRAGRQLSLFDAVPAVPAMESVEDSASLPSCAGRDVAVTAAPVLRGFQQAGFCVAVRTPSGVKEVLFSGDCRALAAWAADASLLVTPDMKRLLHGHRSWGTLPSVRCFDLGLAAYLLAPEDRDYSWPSLSARHAEKSGLPMERPASIALSLYDDMVKRLERDGLLRLLRDMEMPLIPVLAAMEDAGITIDKEALKAFLDEVQKELDELTERIYREAGQEFNIRSAQQIGEILFKKLGLAAAKSTKGGQASTSQAVLEKLSGKHPVVDALLEFRKLEKMRSTYLEPLPRLAGPDSRIHTTFNQTATATGRLSSSNPNLQNIPVRGDLGRRMRTCFTAGPGMSLISADYSQVELRVLAHYSQDPTLLASFRNGEDIHTRTAALLYDVEPSQIGPDERRRAKTINFGLIYGMGPSKLGQDLGIPLSEARMFIERYFTRFAHIKEFFDGVEEEARRNGYVTTLSGRRRPLPNIVSQSGQARALAERQAVNTLIQGSAADLIKFAMLAVHGDEELRRRKARLLLQIHDELIVEAPEEEA</sequence>
<dbReference type="SUPFAM" id="SSF56672">
    <property type="entry name" value="DNA/RNA polymerases"/>
    <property type="match status" value="1"/>
</dbReference>
<dbReference type="GO" id="GO:0008409">
    <property type="term" value="F:5'-3' exonuclease activity"/>
    <property type="evidence" value="ECO:0007669"/>
    <property type="project" value="UniProtKB-UniRule"/>
</dbReference>
<dbReference type="EC" id="2.7.7.7" evidence="2 12"/>
<evidence type="ECO:0000256" key="3">
    <source>
        <dbReference type="ARBA" id="ARBA00020311"/>
    </source>
</evidence>
<feature type="non-terminal residue" evidence="17">
    <location>
        <position position="845"/>
    </location>
</feature>
<evidence type="ECO:0000256" key="2">
    <source>
        <dbReference type="ARBA" id="ARBA00012417"/>
    </source>
</evidence>
<dbReference type="Pfam" id="PF02739">
    <property type="entry name" value="5_3_exonuc_N"/>
    <property type="match status" value="1"/>
</dbReference>
<comment type="similarity">
    <text evidence="1 13">Belongs to the DNA polymerase type-A family.</text>
</comment>
<keyword evidence="10 13" id="KW-0234">DNA repair</keyword>
<dbReference type="GO" id="GO:0003677">
    <property type="term" value="F:DNA binding"/>
    <property type="evidence" value="ECO:0007669"/>
    <property type="project" value="UniProtKB-UniRule"/>
</dbReference>
<dbReference type="Gene3D" id="3.30.70.370">
    <property type="match status" value="1"/>
</dbReference>
<dbReference type="InterPro" id="IPR012337">
    <property type="entry name" value="RNaseH-like_sf"/>
</dbReference>
<keyword evidence="6 13" id="KW-0235">DNA replication</keyword>
<dbReference type="CDD" id="cd09898">
    <property type="entry name" value="H3TH_53EXO"/>
    <property type="match status" value="1"/>
</dbReference>
<feature type="domain" description="5'-3' exonuclease" evidence="15">
    <location>
        <begin position="12"/>
        <end position="266"/>
    </location>
</feature>
<name>A0A921AUY5_9BACT</name>
<keyword evidence="9 13" id="KW-0238">DNA-binding</keyword>
<dbReference type="InterPro" id="IPR002298">
    <property type="entry name" value="DNA_polymerase_A"/>
</dbReference>
<dbReference type="Gene3D" id="3.30.420.10">
    <property type="entry name" value="Ribonuclease H-like superfamily/Ribonuclease H"/>
    <property type="match status" value="1"/>
</dbReference>
<protein>
    <recommendedName>
        <fullName evidence="3 12">DNA polymerase I</fullName>
        <ecNumber evidence="2 12">2.7.7.7</ecNumber>
    </recommendedName>
</protein>
<keyword evidence="13" id="KW-0378">Hydrolase</keyword>
<dbReference type="NCBIfam" id="TIGR00593">
    <property type="entry name" value="pola"/>
    <property type="match status" value="1"/>
</dbReference>
<evidence type="ECO:0000256" key="12">
    <source>
        <dbReference type="NCBIfam" id="TIGR00593"/>
    </source>
</evidence>
<feature type="domain" description="DNA-directed DNA polymerase family A palm" evidence="16">
    <location>
        <begin position="638"/>
        <end position="844"/>
    </location>
</feature>
<accession>A0A921AUY5</accession>
<dbReference type="InterPro" id="IPR036397">
    <property type="entry name" value="RNaseH_sf"/>
</dbReference>
<keyword evidence="5 13" id="KW-0548">Nucleotidyltransferase</keyword>
<dbReference type="EMBL" id="DYZA01000076">
    <property type="protein sequence ID" value="HJD96825.1"/>
    <property type="molecule type" value="Genomic_DNA"/>
</dbReference>
<dbReference type="InterPro" id="IPR020046">
    <property type="entry name" value="5-3_exonucl_a-hlix_arch_N"/>
</dbReference>
<dbReference type="CDD" id="cd08637">
    <property type="entry name" value="DNA_pol_A_pol_I_C"/>
    <property type="match status" value="1"/>
</dbReference>
<dbReference type="InterPro" id="IPR019760">
    <property type="entry name" value="DNA-dir_DNA_pol_A_CS"/>
</dbReference>
<evidence type="ECO:0000259" key="15">
    <source>
        <dbReference type="SMART" id="SM00475"/>
    </source>
</evidence>
<evidence type="ECO:0000256" key="7">
    <source>
        <dbReference type="ARBA" id="ARBA00022763"/>
    </source>
</evidence>
<reference evidence="17" key="2">
    <citation type="submission" date="2021-09" db="EMBL/GenBank/DDBJ databases">
        <authorList>
            <person name="Gilroy R."/>
        </authorList>
    </citation>
    <scope>NUCLEOTIDE SEQUENCE</scope>
    <source>
        <strain evidence="17">ChiGjej2B2-19336</strain>
    </source>
</reference>
<dbReference type="Proteomes" id="UP000698963">
    <property type="component" value="Unassembled WGS sequence"/>
</dbReference>
<dbReference type="PANTHER" id="PTHR10133:SF27">
    <property type="entry name" value="DNA POLYMERASE NU"/>
    <property type="match status" value="1"/>
</dbReference>
<dbReference type="FunFam" id="1.10.150.20:FF:000003">
    <property type="entry name" value="DNA polymerase I"/>
    <property type="match status" value="1"/>
</dbReference>
<dbReference type="Pfam" id="PF01367">
    <property type="entry name" value="5_3_exonuc"/>
    <property type="match status" value="1"/>
</dbReference>
<dbReference type="Gene3D" id="1.20.1060.10">
    <property type="entry name" value="Taq DNA Polymerase, Chain T, domain 4"/>
    <property type="match status" value="1"/>
</dbReference>
<reference evidence="17" key="1">
    <citation type="journal article" date="2021" name="PeerJ">
        <title>Extensive microbial diversity within the chicken gut microbiome revealed by metagenomics and culture.</title>
        <authorList>
            <person name="Gilroy R."/>
            <person name="Ravi A."/>
            <person name="Getino M."/>
            <person name="Pursley I."/>
            <person name="Horton D.L."/>
            <person name="Alikhan N.F."/>
            <person name="Baker D."/>
            <person name="Gharbi K."/>
            <person name="Hall N."/>
            <person name="Watson M."/>
            <person name="Adriaenssens E.M."/>
            <person name="Foster-Nyarko E."/>
            <person name="Jarju S."/>
            <person name="Secka A."/>
            <person name="Antonio M."/>
            <person name="Oren A."/>
            <person name="Chaudhuri R.R."/>
            <person name="La Ragione R."/>
            <person name="Hildebrand F."/>
            <person name="Pallen M.J."/>
        </authorList>
    </citation>
    <scope>NUCLEOTIDE SEQUENCE</scope>
    <source>
        <strain evidence="17">ChiGjej2B2-19336</strain>
    </source>
</reference>
<evidence type="ECO:0000256" key="9">
    <source>
        <dbReference type="ARBA" id="ARBA00023125"/>
    </source>
</evidence>
<evidence type="ECO:0000256" key="14">
    <source>
        <dbReference type="SAM" id="Coils"/>
    </source>
</evidence>
<keyword evidence="14" id="KW-0175">Coiled coil</keyword>
<keyword evidence="7 13" id="KW-0227">DNA damage</keyword>
<dbReference type="PANTHER" id="PTHR10133">
    <property type="entry name" value="DNA POLYMERASE I"/>
    <property type="match status" value="1"/>
</dbReference>
<dbReference type="InterPro" id="IPR002421">
    <property type="entry name" value="5-3_exonuclease"/>
</dbReference>
<dbReference type="FunFam" id="1.10.150.20:FF:000002">
    <property type="entry name" value="DNA polymerase I"/>
    <property type="match status" value="1"/>
</dbReference>
<evidence type="ECO:0000256" key="13">
    <source>
        <dbReference type="RuleBase" id="RU004460"/>
    </source>
</evidence>
<evidence type="ECO:0000259" key="16">
    <source>
        <dbReference type="SMART" id="SM00482"/>
    </source>
</evidence>
<dbReference type="GO" id="GO:0006302">
    <property type="term" value="P:double-strand break repair"/>
    <property type="evidence" value="ECO:0007669"/>
    <property type="project" value="TreeGrafter"/>
</dbReference>
<dbReference type="InterPro" id="IPR029060">
    <property type="entry name" value="PIN-like_dom_sf"/>
</dbReference>
<dbReference type="SMART" id="SM00475">
    <property type="entry name" value="53EXOc"/>
    <property type="match status" value="1"/>
</dbReference>
<comment type="caution">
    <text evidence="17">The sequence shown here is derived from an EMBL/GenBank/DDBJ whole genome shotgun (WGS) entry which is preliminary data.</text>
</comment>
<proteinExistence type="inferred from homology"/>
<dbReference type="SMART" id="SM00279">
    <property type="entry name" value="HhH2"/>
    <property type="match status" value="1"/>
</dbReference>
<dbReference type="RefSeq" id="WP_304121396.1">
    <property type="nucleotide sequence ID" value="NZ_DYZA01000076.1"/>
</dbReference>
<dbReference type="SUPFAM" id="SSF88723">
    <property type="entry name" value="PIN domain-like"/>
    <property type="match status" value="1"/>
</dbReference>
<keyword evidence="13" id="KW-0269">Exonuclease</keyword>
<dbReference type="NCBIfam" id="NF004397">
    <property type="entry name" value="PRK05755.1"/>
    <property type="match status" value="1"/>
</dbReference>
<dbReference type="SMART" id="SM00482">
    <property type="entry name" value="POLAc"/>
    <property type="match status" value="1"/>
</dbReference>
<evidence type="ECO:0000256" key="6">
    <source>
        <dbReference type="ARBA" id="ARBA00022705"/>
    </source>
</evidence>
<comment type="function">
    <text evidence="13">In addition to polymerase activity, this DNA polymerase exhibits 5'-3' exonuclease activity.</text>
</comment>
<gene>
    <name evidence="13 17" type="primary">polA</name>
    <name evidence="17" type="ORF">K8W16_04170</name>
</gene>
<evidence type="ECO:0000256" key="1">
    <source>
        <dbReference type="ARBA" id="ARBA00007705"/>
    </source>
</evidence>
<feature type="coiled-coil region" evidence="14">
    <location>
        <begin position="502"/>
        <end position="529"/>
    </location>
</feature>
<dbReference type="InterPro" id="IPR020045">
    <property type="entry name" value="DNA_polI_H3TH"/>
</dbReference>
<organism evidence="17 18">
    <name type="scientific">Mailhella massiliensis</name>
    <dbReference type="NCBI Taxonomy" id="1903261"/>
    <lineage>
        <taxon>Bacteria</taxon>
        <taxon>Pseudomonadati</taxon>
        <taxon>Thermodesulfobacteriota</taxon>
        <taxon>Desulfovibrionia</taxon>
        <taxon>Desulfovibrionales</taxon>
        <taxon>Desulfovibrionaceae</taxon>
        <taxon>Mailhella</taxon>
    </lineage>
</organism>
<keyword evidence="8 13" id="KW-0239">DNA-directed DNA polymerase</keyword>
<dbReference type="SUPFAM" id="SSF47807">
    <property type="entry name" value="5' to 3' exonuclease, C-terminal subdomain"/>
    <property type="match status" value="1"/>
</dbReference>